<evidence type="ECO:0000256" key="11">
    <source>
        <dbReference type="RuleBase" id="RU003783"/>
    </source>
</evidence>
<proteinExistence type="inferred from homology"/>
<keyword evidence="8 10" id="KW-0460">Magnesium</keyword>
<comment type="function">
    <text evidence="2 10 12">Catalyzes the transfer of a dimethylallyl group onto the adenine at position 37 in tRNAs that read codons beginning with uridine, leading to the formation of N6-(dimethylallyl)adenosine (i(6)A).</text>
</comment>
<evidence type="ECO:0000256" key="9">
    <source>
        <dbReference type="ARBA" id="ARBA00049563"/>
    </source>
</evidence>
<dbReference type="PANTHER" id="PTHR11088">
    <property type="entry name" value="TRNA DIMETHYLALLYLTRANSFERASE"/>
    <property type="match status" value="1"/>
</dbReference>
<evidence type="ECO:0000256" key="5">
    <source>
        <dbReference type="ARBA" id="ARBA00022694"/>
    </source>
</evidence>
<dbReference type="GO" id="GO:0052381">
    <property type="term" value="F:tRNA dimethylallyltransferase activity"/>
    <property type="evidence" value="ECO:0007669"/>
    <property type="project" value="UniProtKB-UniRule"/>
</dbReference>
<evidence type="ECO:0000256" key="10">
    <source>
        <dbReference type="HAMAP-Rule" id="MF_00185"/>
    </source>
</evidence>
<name>A0A2T4ZHM7_9HYPH</name>
<keyword evidence="6 10" id="KW-0547">Nucleotide-binding</keyword>
<dbReference type="GO" id="GO:0005524">
    <property type="term" value="F:ATP binding"/>
    <property type="evidence" value="ECO:0007669"/>
    <property type="project" value="UniProtKB-UniRule"/>
</dbReference>
<dbReference type="Gene3D" id="1.10.20.140">
    <property type="match status" value="1"/>
</dbReference>
<accession>A0A2T4ZHM7</accession>
<dbReference type="GO" id="GO:0006400">
    <property type="term" value="P:tRNA modification"/>
    <property type="evidence" value="ECO:0007669"/>
    <property type="project" value="TreeGrafter"/>
</dbReference>
<evidence type="ECO:0000256" key="3">
    <source>
        <dbReference type="ARBA" id="ARBA00005842"/>
    </source>
</evidence>
<feature type="site" description="Interaction with substrate tRNA" evidence="10">
    <location>
        <position position="140"/>
    </location>
</feature>
<keyword evidence="7 10" id="KW-0067">ATP-binding</keyword>
<dbReference type="InterPro" id="IPR027417">
    <property type="entry name" value="P-loop_NTPase"/>
</dbReference>
<evidence type="ECO:0000256" key="13">
    <source>
        <dbReference type="RuleBase" id="RU003785"/>
    </source>
</evidence>
<protein>
    <recommendedName>
        <fullName evidence="10">tRNA dimethylallyltransferase</fullName>
        <ecNumber evidence="10">2.5.1.75</ecNumber>
    </recommendedName>
    <alternativeName>
        <fullName evidence="10">Dimethylallyl diphosphate:tRNA dimethylallyltransferase</fullName>
        <shortName evidence="10">DMAPP:tRNA dimethylallyltransferase</shortName>
        <shortName evidence="10">DMATase</shortName>
    </alternativeName>
    <alternativeName>
        <fullName evidence="10">Isopentenyl-diphosphate:tRNA isopentenyltransferase</fullName>
        <shortName evidence="10">IPP transferase</shortName>
        <shortName evidence="10">IPPT</shortName>
        <shortName evidence="10">IPTase</shortName>
    </alternativeName>
</protein>
<dbReference type="Proteomes" id="UP000241808">
    <property type="component" value="Unassembled WGS sequence"/>
</dbReference>
<evidence type="ECO:0000313" key="14">
    <source>
        <dbReference type="EMBL" id="PTM61486.1"/>
    </source>
</evidence>
<dbReference type="Gene3D" id="3.40.50.300">
    <property type="entry name" value="P-loop containing nucleotide triphosphate hydrolases"/>
    <property type="match status" value="1"/>
</dbReference>
<evidence type="ECO:0000256" key="8">
    <source>
        <dbReference type="ARBA" id="ARBA00022842"/>
    </source>
</evidence>
<sequence length="320" mass="34237">MGDEGRDVGQVRSSAGQARPRAVLIAGPTASGKSALALDLARRFGGVVINADSMQVYRDLSIITARPSAEDMALAPHRLYGTVDAAENFSVGRWVAASTEEIGRAEADRALPILVGGTGLYFKALREGLSAIPQVPAEVRDRVRTEAEGVPAAELHARLTAIDPRTAAKLRPSDPQRIIRALEVMVATGRPLAAWQEDGREAGFLAGAEVAAVFLSVERSSLRHRIDARFVAMMEQGALDEVKRLAARGLDPALPAMRAHGVPGLIAFLRGEASLDEAIARGQKDTRAYAKRQETWFRHQMPDFAALEPAAAAKALAARL</sequence>
<dbReference type="InterPro" id="IPR039657">
    <property type="entry name" value="Dimethylallyltransferase"/>
</dbReference>
<comment type="similarity">
    <text evidence="3 10 13">Belongs to the IPP transferase family.</text>
</comment>
<dbReference type="EC" id="2.5.1.75" evidence="10"/>
<feature type="site" description="Interaction with substrate tRNA" evidence="10">
    <location>
        <position position="118"/>
    </location>
</feature>
<feature type="binding site" evidence="10">
    <location>
        <begin position="29"/>
        <end position="34"/>
    </location>
    <ligand>
        <name>substrate</name>
    </ligand>
</feature>
<dbReference type="PANTHER" id="PTHR11088:SF60">
    <property type="entry name" value="TRNA DIMETHYLALLYLTRANSFERASE"/>
    <property type="match status" value="1"/>
</dbReference>
<keyword evidence="4 10" id="KW-0808">Transferase</keyword>
<comment type="caution">
    <text evidence="14">The sequence shown here is derived from an EMBL/GenBank/DDBJ whole genome shotgun (WGS) entry which is preliminary data.</text>
</comment>
<comment type="catalytic activity">
    <reaction evidence="9 10 11">
        <text>adenosine(37) in tRNA + dimethylallyl diphosphate = N(6)-dimethylallyladenosine(37) in tRNA + diphosphate</text>
        <dbReference type="Rhea" id="RHEA:26482"/>
        <dbReference type="Rhea" id="RHEA-COMP:10162"/>
        <dbReference type="Rhea" id="RHEA-COMP:10375"/>
        <dbReference type="ChEBI" id="CHEBI:33019"/>
        <dbReference type="ChEBI" id="CHEBI:57623"/>
        <dbReference type="ChEBI" id="CHEBI:74411"/>
        <dbReference type="ChEBI" id="CHEBI:74415"/>
        <dbReference type="EC" id="2.5.1.75"/>
    </reaction>
</comment>
<dbReference type="Pfam" id="PF01715">
    <property type="entry name" value="IPPT"/>
    <property type="match status" value="1"/>
</dbReference>
<dbReference type="HAMAP" id="MF_00185">
    <property type="entry name" value="IPP_trans"/>
    <property type="match status" value="1"/>
</dbReference>
<comment type="cofactor">
    <cofactor evidence="1 10">
        <name>Mg(2+)</name>
        <dbReference type="ChEBI" id="CHEBI:18420"/>
    </cofactor>
</comment>
<organism evidence="14 15">
    <name type="scientific">Phreatobacter oligotrophus</name>
    <dbReference type="NCBI Taxonomy" id="1122261"/>
    <lineage>
        <taxon>Bacteria</taxon>
        <taxon>Pseudomonadati</taxon>
        <taxon>Pseudomonadota</taxon>
        <taxon>Alphaproteobacteria</taxon>
        <taxon>Hyphomicrobiales</taxon>
        <taxon>Phreatobacteraceae</taxon>
        <taxon>Phreatobacter</taxon>
    </lineage>
</organism>
<evidence type="ECO:0000313" key="15">
    <source>
        <dbReference type="Proteomes" id="UP000241808"/>
    </source>
</evidence>
<feature type="region of interest" description="Interaction with substrate tRNA" evidence="10">
    <location>
        <begin position="52"/>
        <end position="55"/>
    </location>
</feature>
<dbReference type="AlphaFoldDB" id="A0A2T4ZHM7"/>
<dbReference type="EMBL" id="PZZL01000001">
    <property type="protein sequence ID" value="PTM61486.1"/>
    <property type="molecule type" value="Genomic_DNA"/>
</dbReference>
<evidence type="ECO:0000256" key="6">
    <source>
        <dbReference type="ARBA" id="ARBA00022741"/>
    </source>
</evidence>
<evidence type="ECO:0000256" key="7">
    <source>
        <dbReference type="ARBA" id="ARBA00022840"/>
    </source>
</evidence>
<dbReference type="SUPFAM" id="SSF52540">
    <property type="entry name" value="P-loop containing nucleoside triphosphate hydrolases"/>
    <property type="match status" value="2"/>
</dbReference>
<keyword evidence="15" id="KW-1185">Reference proteome</keyword>
<comment type="subunit">
    <text evidence="10">Monomer.</text>
</comment>
<feature type="binding site" evidence="10">
    <location>
        <begin position="27"/>
        <end position="34"/>
    </location>
    <ligand>
        <name>ATP</name>
        <dbReference type="ChEBI" id="CHEBI:30616"/>
    </ligand>
</feature>
<dbReference type="NCBIfam" id="TIGR00174">
    <property type="entry name" value="miaA"/>
    <property type="match status" value="1"/>
</dbReference>
<keyword evidence="5 10" id="KW-0819">tRNA processing</keyword>
<comment type="caution">
    <text evidence="10">Lacks conserved residue(s) required for the propagation of feature annotation.</text>
</comment>
<gene>
    <name evidence="10" type="primary">miaA</name>
    <name evidence="14" type="ORF">C8P69_101154</name>
</gene>
<feature type="region of interest" description="Interaction with substrate tRNA" evidence="10">
    <location>
        <begin position="176"/>
        <end position="180"/>
    </location>
</feature>
<evidence type="ECO:0000256" key="1">
    <source>
        <dbReference type="ARBA" id="ARBA00001946"/>
    </source>
</evidence>
<evidence type="ECO:0000256" key="12">
    <source>
        <dbReference type="RuleBase" id="RU003784"/>
    </source>
</evidence>
<evidence type="ECO:0000256" key="4">
    <source>
        <dbReference type="ARBA" id="ARBA00022679"/>
    </source>
</evidence>
<reference evidence="14 15" key="1">
    <citation type="submission" date="2018-04" db="EMBL/GenBank/DDBJ databases">
        <title>Genomic Encyclopedia of Archaeal and Bacterial Type Strains, Phase II (KMG-II): from individual species to whole genera.</title>
        <authorList>
            <person name="Goeker M."/>
        </authorList>
    </citation>
    <scope>NUCLEOTIDE SEQUENCE [LARGE SCALE GENOMIC DNA]</scope>
    <source>
        <strain evidence="14 15">DSM 25521</strain>
    </source>
</reference>
<dbReference type="InterPro" id="IPR018022">
    <property type="entry name" value="IPT"/>
</dbReference>
<evidence type="ECO:0000256" key="2">
    <source>
        <dbReference type="ARBA" id="ARBA00003213"/>
    </source>
</evidence>